<dbReference type="PANTHER" id="PTHR45717">
    <property type="entry name" value="OS12G0527900 PROTEIN"/>
    <property type="match status" value="1"/>
</dbReference>
<comment type="caution">
    <text evidence="2">The sequence shown here is derived from an EMBL/GenBank/DDBJ whole genome shotgun (WGS) entry which is preliminary data.</text>
</comment>
<keyword evidence="3" id="KW-1185">Reference proteome</keyword>
<evidence type="ECO:0000313" key="2">
    <source>
        <dbReference type="EMBL" id="PON85636.1"/>
    </source>
</evidence>
<dbReference type="EMBL" id="JXTC01000145">
    <property type="protein sequence ID" value="PON85636.1"/>
    <property type="molecule type" value="Genomic_DNA"/>
</dbReference>
<dbReference type="InterPro" id="IPR011990">
    <property type="entry name" value="TPR-like_helical_dom_sf"/>
</dbReference>
<dbReference type="Gene3D" id="1.25.40.10">
    <property type="entry name" value="Tetratricopeptide repeat domain"/>
    <property type="match status" value="1"/>
</dbReference>
<dbReference type="InParanoid" id="A0A2P5EJB6"/>
<dbReference type="OrthoDB" id="1698007at2759"/>
<name>A0A2P5EJB6_TREOI</name>
<evidence type="ECO:0000256" key="1">
    <source>
        <dbReference type="ARBA" id="ARBA00007626"/>
    </source>
</evidence>
<proteinExistence type="inferred from homology"/>
<organism evidence="2 3">
    <name type="scientific">Trema orientale</name>
    <name type="common">Charcoal tree</name>
    <name type="synonym">Celtis orientalis</name>
    <dbReference type="NCBI Taxonomy" id="63057"/>
    <lineage>
        <taxon>Eukaryota</taxon>
        <taxon>Viridiplantae</taxon>
        <taxon>Streptophyta</taxon>
        <taxon>Embryophyta</taxon>
        <taxon>Tracheophyta</taxon>
        <taxon>Spermatophyta</taxon>
        <taxon>Magnoliopsida</taxon>
        <taxon>eudicotyledons</taxon>
        <taxon>Gunneridae</taxon>
        <taxon>Pentapetalae</taxon>
        <taxon>rosids</taxon>
        <taxon>fabids</taxon>
        <taxon>Rosales</taxon>
        <taxon>Cannabaceae</taxon>
        <taxon>Trema</taxon>
    </lineage>
</organism>
<protein>
    <submittedName>
        <fullName evidence="2">Uncharacterized protein</fullName>
    </submittedName>
</protein>
<dbReference type="Proteomes" id="UP000237000">
    <property type="component" value="Unassembled WGS sequence"/>
</dbReference>
<sequence>MKDGFHVHRADIFHAINRLKKLKMNKRALEVMEWLIRERPYRPRELDYSYLLEIQLRFMGYLFLSPRRVSKRAPLYQSSDCMLGKAQYRFHLPNEHNIKGLMKVFSDMKRVKVEPNEISYCIVATAHAVARLYTIAEA</sequence>
<dbReference type="STRING" id="63057.A0A2P5EJB6"/>
<gene>
    <name evidence="2" type="ORF">TorRG33x02_186380</name>
</gene>
<reference evidence="3" key="1">
    <citation type="submission" date="2016-06" db="EMBL/GenBank/DDBJ databases">
        <title>Parallel loss of symbiosis genes in relatives of nitrogen-fixing non-legume Parasponia.</title>
        <authorList>
            <person name="Van Velzen R."/>
            <person name="Holmer R."/>
            <person name="Bu F."/>
            <person name="Rutten L."/>
            <person name="Van Zeijl A."/>
            <person name="Liu W."/>
            <person name="Santuari L."/>
            <person name="Cao Q."/>
            <person name="Sharma T."/>
            <person name="Shen D."/>
            <person name="Roswanjaya Y."/>
            <person name="Wardhani T."/>
            <person name="Kalhor M.S."/>
            <person name="Jansen J."/>
            <person name="Van den Hoogen J."/>
            <person name="Gungor B."/>
            <person name="Hartog M."/>
            <person name="Hontelez J."/>
            <person name="Verver J."/>
            <person name="Yang W.-C."/>
            <person name="Schijlen E."/>
            <person name="Repin R."/>
            <person name="Schilthuizen M."/>
            <person name="Schranz E."/>
            <person name="Heidstra R."/>
            <person name="Miyata K."/>
            <person name="Fedorova E."/>
            <person name="Kohlen W."/>
            <person name="Bisseling T."/>
            <person name="Smit S."/>
            <person name="Geurts R."/>
        </authorList>
    </citation>
    <scope>NUCLEOTIDE SEQUENCE [LARGE SCALE GENOMIC DNA]</scope>
    <source>
        <strain evidence="3">cv. RG33-2</strain>
    </source>
</reference>
<accession>A0A2P5EJB6</accession>
<evidence type="ECO:0000313" key="3">
    <source>
        <dbReference type="Proteomes" id="UP000237000"/>
    </source>
</evidence>
<dbReference type="PANTHER" id="PTHR45717:SF11">
    <property type="entry name" value="PENTACOTRIPEPTIDE-REPEAT REGION OF PRORP DOMAIN-CONTAINING PROTEIN"/>
    <property type="match status" value="1"/>
</dbReference>
<comment type="similarity">
    <text evidence="1">Belongs to the PPR family. P subfamily.</text>
</comment>
<dbReference type="AlphaFoldDB" id="A0A2P5EJB6"/>
<dbReference type="GO" id="GO:0005739">
    <property type="term" value="C:mitochondrion"/>
    <property type="evidence" value="ECO:0007669"/>
    <property type="project" value="TreeGrafter"/>
</dbReference>